<dbReference type="HOGENOM" id="CLU_041527_3_1_0"/>
<dbReference type="PANTHER" id="PTHR43566">
    <property type="entry name" value="CONSERVED PROTEIN"/>
    <property type="match status" value="1"/>
</dbReference>
<feature type="domain" description="DUF4143" evidence="2">
    <location>
        <begin position="198"/>
        <end position="352"/>
    </location>
</feature>
<reference evidence="3 4" key="1">
    <citation type="journal article" date="2010" name="Proc. Natl. Acad. Sci. U.S.A.">
        <title>A Nitrospira metagenome illuminates the physiology and evolution of globally important nitrite-oxidizing bacteria.</title>
        <authorList>
            <person name="Lucker S."/>
            <person name="Wagner M."/>
            <person name="Maixner F."/>
            <person name="Pelletier E."/>
            <person name="Koch H."/>
            <person name="Vacherie B."/>
            <person name="Rattei T."/>
            <person name="Sinninghe Damste J."/>
            <person name="Spieck E."/>
            <person name="Le Paslier D."/>
            <person name="Daims H."/>
        </authorList>
    </citation>
    <scope>NUCLEOTIDE SEQUENCE [LARGE SCALE GENOMIC DNA]</scope>
</reference>
<evidence type="ECO:0000259" key="2">
    <source>
        <dbReference type="Pfam" id="PF13635"/>
    </source>
</evidence>
<dbReference type="SUPFAM" id="SSF52540">
    <property type="entry name" value="P-loop containing nucleoside triphosphate hydrolases"/>
    <property type="match status" value="1"/>
</dbReference>
<dbReference type="Pfam" id="PF13635">
    <property type="entry name" value="DUF4143"/>
    <property type="match status" value="1"/>
</dbReference>
<accession>D8PB22</accession>
<dbReference type="AlphaFoldDB" id="D8PB22"/>
<sequence>MDQSFNRHENHAVNARFSWYDQFAMISRPAILDRIRAALARTAVVVLAGPRQCGKTTLARELLSEDSPNYFDLEDPLSLARLDEPKTTLEPLQGLVVIDEIQRRPDLFPVLRVLADRKKQPARFLILGSASGELLRQSSESLAGRMERIEIGGFTVDEVGLQSVSQLWRRGSFPLAFLARTEMDSLAWRKQFIQTLLERDLPQWGVRVPAAALLRFWTMVAHCHGQTWNAAEPARALGVNPSTSRRYLDLLTDALMVRQLQPWHANLGKRQVKMPKVYVRDSGLLHQLFGLGTEKAILSHPRVGASWEGFVIEQVLAAELYDEAYFWATHQGAEIDLILRRGDRLLGVECKRVDAPRLTPSIRIALDDLRLERVAIVYPGTKRVALTDRVEAVPLGALAVPGHLFEEEKG</sequence>
<dbReference type="InterPro" id="IPR027417">
    <property type="entry name" value="P-loop_NTPase"/>
</dbReference>
<dbReference type="Pfam" id="PF13173">
    <property type="entry name" value="AAA_14"/>
    <property type="match status" value="1"/>
</dbReference>
<dbReference type="InterPro" id="IPR025420">
    <property type="entry name" value="DUF4143"/>
</dbReference>
<evidence type="ECO:0008006" key="5">
    <source>
        <dbReference type="Google" id="ProtNLM"/>
    </source>
</evidence>
<name>D8PB22_9BACT</name>
<evidence type="ECO:0000259" key="1">
    <source>
        <dbReference type="Pfam" id="PF13173"/>
    </source>
</evidence>
<gene>
    <name evidence="3" type="ORF">NIDE0660</name>
</gene>
<organism evidence="3 4">
    <name type="scientific">Nitrospira defluvii</name>
    <dbReference type="NCBI Taxonomy" id="330214"/>
    <lineage>
        <taxon>Bacteria</taxon>
        <taxon>Pseudomonadati</taxon>
        <taxon>Nitrospirota</taxon>
        <taxon>Nitrospiria</taxon>
        <taxon>Nitrospirales</taxon>
        <taxon>Nitrospiraceae</taxon>
        <taxon>Nitrospira</taxon>
    </lineage>
</organism>
<dbReference type="Proteomes" id="UP000001660">
    <property type="component" value="Chromosome"/>
</dbReference>
<evidence type="ECO:0000313" key="3">
    <source>
        <dbReference type="EMBL" id="CBK40431.1"/>
    </source>
</evidence>
<evidence type="ECO:0000313" key="4">
    <source>
        <dbReference type="Proteomes" id="UP000001660"/>
    </source>
</evidence>
<proteinExistence type="predicted"/>
<dbReference type="STRING" id="330214.NIDE0660"/>
<dbReference type="InterPro" id="IPR041682">
    <property type="entry name" value="AAA_14"/>
</dbReference>
<keyword evidence="4" id="KW-1185">Reference proteome</keyword>
<dbReference type="KEGG" id="nde:NIDE0660"/>
<dbReference type="EMBL" id="FP929003">
    <property type="protein sequence ID" value="CBK40431.1"/>
    <property type="molecule type" value="Genomic_DNA"/>
</dbReference>
<feature type="domain" description="AAA" evidence="1">
    <location>
        <begin position="43"/>
        <end position="159"/>
    </location>
</feature>
<protein>
    <recommendedName>
        <fullName evidence="5">AAA+ ATPase domain-containing protein</fullName>
    </recommendedName>
</protein>
<dbReference type="eggNOG" id="COG1373">
    <property type="taxonomic scope" value="Bacteria"/>
</dbReference>
<dbReference type="Gene3D" id="3.40.50.300">
    <property type="entry name" value="P-loop containing nucleotide triphosphate hydrolases"/>
    <property type="match status" value="1"/>
</dbReference>
<dbReference type="PANTHER" id="PTHR43566:SF2">
    <property type="entry name" value="DUF4143 DOMAIN-CONTAINING PROTEIN"/>
    <property type="match status" value="1"/>
</dbReference>
<dbReference type="OrthoDB" id="9778168at2"/>